<dbReference type="AlphaFoldDB" id="A0A0D3IT74"/>
<dbReference type="HOGENOM" id="CLU_016874_0_0_1"/>
<feature type="transmembrane region" description="Helical" evidence="1">
    <location>
        <begin position="500"/>
        <end position="522"/>
    </location>
</feature>
<evidence type="ECO:0000313" key="3">
    <source>
        <dbReference type="EnsemblProtists" id="EOD14459"/>
    </source>
</evidence>
<dbReference type="PaxDb" id="2903-EOD14459"/>
<dbReference type="SUPFAM" id="SSF63712">
    <property type="entry name" value="Nicotinic receptor ligand binding domain-like"/>
    <property type="match status" value="1"/>
</dbReference>
<protein>
    <recommendedName>
        <fullName evidence="2">Neurotransmitter-gated ion-channel ligand-binding domain-containing protein</fullName>
    </recommendedName>
</protein>
<dbReference type="InterPro" id="IPR028082">
    <property type="entry name" value="Peripla_BP_I"/>
</dbReference>
<evidence type="ECO:0000256" key="1">
    <source>
        <dbReference type="SAM" id="Phobius"/>
    </source>
</evidence>
<feature type="transmembrane region" description="Helical" evidence="1">
    <location>
        <begin position="588"/>
        <end position="607"/>
    </location>
</feature>
<dbReference type="RefSeq" id="XP_005766888.1">
    <property type="nucleotide sequence ID" value="XM_005766831.1"/>
</dbReference>
<organism evidence="3 4">
    <name type="scientific">Emiliania huxleyi (strain CCMP1516)</name>
    <dbReference type="NCBI Taxonomy" id="280463"/>
    <lineage>
        <taxon>Eukaryota</taxon>
        <taxon>Haptista</taxon>
        <taxon>Haptophyta</taxon>
        <taxon>Prymnesiophyceae</taxon>
        <taxon>Isochrysidales</taxon>
        <taxon>Noelaerhabdaceae</taxon>
        <taxon>Emiliania</taxon>
    </lineage>
</organism>
<keyword evidence="4" id="KW-1185">Reference proteome</keyword>
<dbReference type="InterPro" id="IPR006202">
    <property type="entry name" value="Neur_chan_lig-bd"/>
</dbReference>
<feature type="transmembrane region" description="Helical" evidence="1">
    <location>
        <begin position="475"/>
        <end position="494"/>
    </location>
</feature>
<dbReference type="GO" id="GO:0004888">
    <property type="term" value="F:transmembrane signaling receptor activity"/>
    <property type="evidence" value="ECO:0007669"/>
    <property type="project" value="InterPro"/>
</dbReference>
<dbReference type="EnsemblProtists" id="EOD14459">
    <property type="protein sequence ID" value="EOD14459"/>
    <property type="gene ID" value="EMIHUDRAFT_211931"/>
</dbReference>
<keyword evidence="1" id="KW-1133">Transmembrane helix</keyword>
<dbReference type="KEGG" id="ehx:EMIHUDRAFT_211931"/>
<dbReference type="Gene3D" id="2.70.170.10">
    <property type="entry name" value="Neurotransmitter-gated ion-channel ligand-binding domain"/>
    <property type="match status" value="1"/>
</dbReference>
<dbReference type="InterPro" id="IPR036734">
    <property type="entry name" value="Neur_chan_lig-bd_sf"/>
</dbReference>
<evidence type="ECO:0000259" key="2">
    <source>
        <dbReference type="Pfam" id="PF02931"/>
    </source>
</evidence>
<keyword evidence="1" id="KW-0472">Membrane</keyword>
<reference evidence="4" key="1">
    <citation type="journal article" date="2013" name="Nature">
        <title>Pan genome of the phytoplankton Emiliania underpins its global distribution.</title>
        <authorList>
            <person name="Read B.A."/>
            <person name="Kegel J."/>
            <person name="Klute M.J."/>
            <person name="Kuo A."/>
            <person name="Lefebvre S.C."/>
            <person name="Maumus F."/>
            <person name="Mayer C."/>
            <person name="Miller J."/>
            <person name="Monier A."/>
            <person name="Salamov A."/>
            <person name="Young J."/>
            <person name="Aguilar M."/>
            <person name="Claverie J.M."/>
            <person name="Frickenhaus S."/>
            <person name="Gonzalez K."/>
            <person name="Herman E.K."/>
            <person name="Lin Y.C."/>
            <person name="Napier J."/>
            <person name="Ogata H."/>
            <person name="Sarno A.F."/>
            <person name="Shmutz J."/>
            <person name="Schroeder D."/>
            <person name="de Vargas C."/>
            <person name="Verret F."/>
            <person name="von Dassow P."/>
            <person name="Valentin K."/>
            <person name="Van de Peer Y."/>
            <person name="Wheeler G."/>
            <person name="Dacks J.B."/>
            <person name="Delwiche C.F."/>
            <person name="Dyhrman S.T."/>
            <person name="Glockner G."/>
            <person name="John U."/>
            <person name="Richards T."/>
            <person name="Worden A.Z."/>
            <person name="Zhang X."/>
            <person name="Grigoriev I.V."/>
            <person name="Allen A.E."/>
            <person name="Bidle K."/>
            <person name="Borodovsky M."/>
            <person name="Bowler C."/>
            <person name="Brownlee C."/>
            <person name="Cock J.M."/>
            <person name="Elias M."/>
            <person name="Gladyshev V.N."/>
            <person name="Groth M."/>
            <person name="Guda C."/>
            <person name="Hadaegh A."/>
            <person name="Iglesias-Rodriguez M.D."/>
            <person name="Jenkins J."/>
            <person name="Jones B.M."/>
            <person name="Lawson T."/>
            <person name="Leese F."/>
            <person name="Lindquist E."/>
            <person name="Lobanov A."/>
            <person name="Lomsadze A."/>
            <person name="Malik S.B."/>
            <person name="Marsh M.E."/>
            <person name="Mackinder L."/>
            <person name="Mock T."/>
            <person name="Mueller-Roeber B."/>
            <person name="Pagarete A."/>
            <person name="Parker M."/>
            <person name="Probert I."/>
            <person name="Quesneville H."/>
            <person name="Raines C."/>
            <person name="Rensing S.A."/>
            <person name="Riano-Pachon D.M."/>
            <person name="Richier S."/>
            <person name="Rokitta S."/>
            <person name="Shiraiwa Y."/>
            <person name="Soanes D.M."/>
            <person name="van der Giezen M."/>
            <person name="Wahlund T.M."/>
            <person name="Williams B."/>
            <person name="Wilson W."/>
            <person name="Wolfe G."/>
            <person name="Wurch L.L."/>
        </authorList>
    </citation>
    <scope>NUCLEOTIDE SEQUENCE</scope>
</reference>
<dbReference type="GO" id="GO:0005230">
    <property type="term" value="F:extracellular ligand-gated monoatomic ion channel activity"/>
    <property type="evidence" value="ECO:0007669"/>
    <property type="project" value="InterPro"/>
</dbReference>
<dbReference type="Pfam" id="PF02931">
    <property type="entry name" value="Neur_chan_LBD"/>
    <property type="match status" value="1"/>
</dbReference>
<accession>A0A0D3IT74</accession>
<dbReference type="GO" id="GO:0016020">
    <property type="term" value="C:membrane"/>
    <property type="evidence" value="ECO:0007669"/>
    <property type="project" value="InterPro"/>
</dbReference>
<name>A0A0D3IT74_EMIH1</name>
<dbReference type="Proteomes" id="UP000013827">
    <property type="component" value="Unassembled WGS sequence"/>
</dbReference>
<evidence type="ECO:0000313" key="4">
    <source>
        <dbReference type="Proteomes" id="UP000013827"/>
    </source>
</evidence>
<dbReference type="GeneID" id="17260613"/>
<feature type="domain" description="Neurotransmitter-gated ion-channel ligand-binding" evidence="2">
    <location>
        <begin position="288"/>
        <end position="459"/>
    </location>
</feature>
<dbReference type="PANTHER" id="PTHR18945">
    <property type="entry name" value="NEUROTRANSMITTER GATED ION CHANNEL"/>
    <property type="match status" value="1"/>
</dbReference>
<dbReference type="SUPFAM" id="SSF53822">
    <property type="entry name" value="Periplasmic binding protein-like I"/>
    <property type="match status" value="1"/>
</dbReference>
<dbReference type="Gene3D" id="3.40.50.2300">
    <property type="match status" value="1"/>
</dbReference>
<dbReference type="InterPro" id="IPR006201">
    <property type="entry name" value="Neur_channel"/>
</dbReference>
<reference evidence="3" key="2">
    <citation type="submission" date="2024-10" db="UniProtKB">
        <authorList>
            <consortium name="EnsemblProtists"/>
        </authorList>
    </citation>
    <scope>IDENTIFICATION</scope>
</reference>
<keyword evidence="1" id="KW-0812">Transmembrane</keyword>
<sequence length="644" mass="70419">MNTILDPIIARARRSASGRVALVGSPGVQPDKIEALARVAREGVAVFVFNAGAGFEQHVNFSQHFLLKLEANLNQGGQQLGGELCRRWGSTSSAPLRLATLYSLDREADGRIDNAILGFQAGCEASEVVIVASVRLSGWTESTARRYMEAMFLADDTINAVLTTSDRHAIGAVTAANVRLPPYRARSLFVNGFGNDEFIRPYLDDDSVFATVDPMINHARKGMWRSLSTALEMASQNGWMTTADVKADVPGMEGFTLLSSSLLIPSDAEGHILSKVLGSAYNSAVVVQEISVPANTFQATFWMKTSWSDTRLEWSDEQFNGTIQVWTPNLFVQNHLSEVVERDAGETLVTVRHDGVVTWSQKVTGEFDCSPMSISPYPYDIHTCSFNITTDVEVTKVHLAGFGFSISSQPEGFALERVCNKSRCSPASVGIHEGETDMQHSAMSFAQPLVTYTFKITREPSYIITSYESGNMDRAGLAITTVLATVVLMTEGVVSKVPTWLSVFFIVCTTYQAASFLTTITAGRRFGHRAKEDAFQASQPAAKPPSATCSPSAWAKRNWPGLATWLAAILMLCEELTGREEDDMQDLFAIRILVPTFLLACITLPFLTLSMCIDADCQAEEHPEAGARSPLFLTNAILLGIWKR</sequence>
<proteinExistence type="predicted"/>